<sequence length="47" mass="5672">MINLFFYINLLHLFYHNYRHFTKAEGHFLKKNGLVNPPAHLFVLKVD</sequence>
<name>F0I5J6_STRSA</name>
<dbReference type="Proteomes" id="UP000003351">
    <property type="component" value="Unassembled WGS sequence"/>
</dbReference>
<protein>
    <submittedName>
        <fullName evidence="1">Uncharacterized protein</fullName>
    </submittedName>
</protein>
<evidence type="ECO:0000313" key="2">
    <source>
        <dbReference type="Proteomes" id="UP000003351"/>
    </source>
</evidence>
<dbReference type="AlphaFoldDB" id="F0I5J6"/>
<reference evidence="1 2" key="1">
    <citation type="submission" date="2011-02" db="EMBL/GenBank/DDBJ databases">
        <authorList>
            <person name="Muzny D."/>
            <person name="Qin X."/>
            <person name="Deng J."/>
            <person name="Jiang H."/>
            <person name="Liu Y."/>
            <person name="Qu J."/>
            <person name="Song X.-Z."/>
            <person name="Zhang L."/>
            <person name="Thornton R."/>
            <person name="Coyle M."/>
            <person name="Francisco L."/>
            <person name="Jackson L."/>
            <person name="Javaid M."/>
            <person name="Korchina V."/>
            <person name="Kovar C."/>
            <person name="Mata R."/>
            <person name="Mathew T."/>
            <person name="Ngo R."/>
            <person name="Nguyen L."/>
            <person name="Nguyen N."/>
            <person name="Okwuonu G."/>
            <person name="Ongeri F."/>
            <person name="Pham C."/>
            <person name="Simmons D."/>
            <person name="Wilczek-Boney K."/>
            <person name="Hale W."/>
            <person name="Jakkamsetti A."/>
            <person name="Pham P."/>
            <person name="Ruth R."/>
            <person name="San Lucas F."/>
            <person name="Warren J."/>
            <person name="Zhang J."/>
            <person name="Zhao Z."/>
            <person name="Zhou C."/>
            <person name="Zhu D."/>
            <person name="Lee S."/>
            <person name="Bess C."/>
            <person name="Blankenburg K."/>
            <person name="Forbes L."/>
            <person name="Fu Q."/>
            <person name="Gubbala S."/>
            <person name="Hirani K."/>
            <person name="Jayaseelan J.C."/>
            <person name="Lara F."/>
            <person name="Munidasa M."/>
            <person name="Palculict T."/>
            <person name="Patil S."/>
            <person name="Pu L.-L."/>
            <person name="Saada N."/>
            <person name="Tang L."/>
            <person name="Weissenberger G."/>
            <person name="Zhu Y."/>
            <person name="Hemphill L."/>
            <person name="Shang Y."/>
            <person name="Youmans B."/>
            <person name="Ayvaz T."/>
            <person name="Ross M."/>
            <person name="Santibanez J."/>
            <person name="Aqrawi P."/>
            <person name="Gross S."/>
            <person name="Joshi V."/>
            <person name="Fowler G."/>
            <person name="Nazareth L."/>
            <person name="Reid J."/>
            <person name="Worley K."/>
            <person name="Petrosino J."/>
            <person name="Highlander S."/>
            <person name="Gibbs R."/>
        </authorList>
    </citation>
    <scope>NUCLEOTIDE SEQUENCE [LARGE SCALE GENOMIC DNA]</scope>
    <source>
        <strain evidence="1 2">SK115</strain>
    </source>
</reference>
<organism evidence="1 2">
    <name type="scientific">Streptococcus sanguinis SK115</name>
    <dbReference type="NCBI Taxonomy" id="888810"/>
    <lineage>
        <taxon>Bacteria</taxon>
        <taxon>Bacillati</taxon>
        <taxon>Bacillota</taxon>
        <taxon>Bacilli</taxon>
        <taxon>Lactobacillales</taxon>
        <taxon>Streptococcaceae</taxon>
        <taxon>Streptococcus</taxon>
    </lineage>
</organism>
<accession>F0I5J6</accession>
<dbReference type="HOGENOM" id="CLU_3173889_0_0_9"/>
<evidence type="ECO:0000313" key="1">
    <source>
        <dbReference type="EMBL" id="EGD32983.1"/>
    </source>
</evidence>
<comment type="caution">
    <text evidence="1">The sequence shown here is derived from an EMBL/GenBank/DDBJ whole genome shotgun (WGS) entry which is preliminary data.</text>
</comment>
<gene>
    <name evidence="1" type="ORF">HMPREF9382_0079</name>
</gene>
<proteinExistence type="predicted"/>
<dbReference type="EMBL" id="AEXW01000001">
    <property type="protein sequence ID" value="EGD32983.1"/>
    <property type="molecule type" value="Genomic_DNA"/>
</dbReference>